<sequence>MYIGAGILLRNGRGQILLVCDAKSGRWGFPKGHPEHVDKKSPLNTAVRECWEETGLSAGSDYLIETATPKRIGKRLYFYARSHRDTFEKPAFDKNEIRDVAWWNMEDFVGRDDILNSDLRCWLKKKVKSPFLGGSHGGREPSSLAI</sequence>
<name>A0A6C0KZK2_9ZZZZ</name>
<keyword evidence="3" id="KW-0460">Magnesium</keyword>
<dbReference type="EMBL" id="MN740995">
    <property type="protein sequence ID" value="QHU22080.1"/>
    <property type="molecule type" value="Genomic_DNA"/>
</dbReference>
<feature type="domain" description="Nudix hydrolase" evidence="4">
    <location>
        <begin position="1"/>
        <end position="125"/>
    </location>
</feature>
<accession>A0A6C0KZK2</accession>
<proteinExistence type="predicted"/>
<dbReference type="InterPro" id="IPR000086">
    <property type="entry name" value="NUDIX_hydrolase_dom"/>
</dbReference>
<evidence type="ECO:0000259" key="4">
    <source>
        <dbReference type="PROSITE" id="PS51462"/>
    </source>
</evidence>
<dbReference type="Pfam" id="PF00293">
    <property type="entry name" value="NUDIX"/>
    <property type="match status" value="1"/>
</dbReference>
<comment type="cofactor">
    <cofactor evidence="1">
        <name>Mg(2+)</name>
        <dbReference type="ChEBI" id="CHEBI:18420"/>
    </cofactor>
</comment>
<evidence type="ECO:0000256" key="3">
    <source>
        <dbReference type="ARBA" id="ARBA00022842"/>
    </source>
</evidence>
<dbReference type="AlphaFoldDB" id="A0A6C0KZK2"/>
<dbReference type="CDD" id="cd02883">
    <property type="entry name" value="NUDIX_Hydrolase"/>
    <property type="match status" value="1"/>
</dbReference>
<dbReference type="InterPro" id="IPR015797">
    <property type="entry name" value="NUDIX_hydrolase-like_dom_sf"/>
</dbReference>
<reference evidence="5" key="1">
    <citation type="journal article" date="2020" name="Nature">
        <title>Giant virus diversity and host interactions through global metagenomics.</title>
        <authorList>
            <person name="Schulz F."/>
            <person name="Roux S."/>
            <person name="Paez-Espino D."/>
            <person name="Jungbluth S."/>
            <person name="Walsh D.A."/>
            <person name="Denef V.J."/>
            <person name="McMahon K.D."/>
            <person name="Konstantinidis K.T."/>
            <person name="Eloe-Fadrosh E.A."/>
            <person name="Kyrpides N.C."/>
            <person name="Woyke T."/>
        </authorList>
    </citation>
    <scope>NUCLEOTIDE SEQUENCE</scope>
    <source>
        <strain evidence="5">GVMAG-S-3300013286-35</strain>
    </source>
</reference>
<dbReference type="Gene3D" id="3.90.79.10">
    <property type="entry name" value="Nucleoside Triphosphate Pyrophosphohydrolase"/>
    <property type="match status" value="1"/>
</dbReference>
<evidence type="ECO:0000313" key="5">
    <source>
        <dbReference type="EMBL" id="QHU22080.1"/>
    </source>
</evidence>
<organism evidence="5">
    <name type="scientific">viral metagenome</name>
    <dbReference type="NCBI Taxonomy" id="1070528"/>
    <lineage>
        <taxon>unclassified sequences</taxon>
        <taxon>metagenomes</taxon>
        <taxon>organismal metagenomes</taxon>
    </lineage>
</organism>
<evidence type="ECO:0000256" key="2">
    <source>
        <dbReference type="ARBA" id="ARBA00022801"/>
    </source>
</evidence>
<dbReference type="PANTHER" id="PTHR43046">
    <property type="entry name" value="GDP-MANNOSE MANNOSYL HYDROLASE"/>
    <property type="match status" value="1"/>
</dbReference>
<keyword evidence="2" id="KW-0378">Hydrolase</keyword>
<dbReference type="PROSITE" id="PS51462">
    <property type="entry name" value="NUDIX"/>
    <property type="match status" value="1"/>
</dbReference>
<dbReference type="PANTHER" id="PTHR43046:SF12">
    <property type="entry name" value="GDP-MANNOSE MANNOSYL HYDROLASE"/>
    <property type="match status" value="1"/>
</dbReference>
<dbReference type="SUPFAM" id="SSF55811">
    <property type="entry name" value="Nudix"/>
    <property type="match status" value="1"/>
</dbReference>
<protein>
    <recommendedName>
        <fullName evidence="4">Nudix hydrolase domain-containing protein</fullName>
    </recommendedName>
</protein>
<dbReference type="GO" id="GO:0016787">
    <property type="term" value="F:hydrolase activity"/>
    <property type="evidence" value="ECO:0007669"/>
    <property type="project" value="UniProtKB-KW"/>
</dbReference>
<evidence type="ECO:0000256" key="1">
    <source>
        <dbReference type="ARBA" id="ARBA00001946"/>
    </source>
</evidence>